<dbReference type="InterPro" id="IPR025595">
    <property type="entry name" value="PterinBD-DUF4346"/>
</dbReference>
<dbReference type="EMBL" id="SRMO01000034">
    <property type="protein sequence ID" value="TGG94515.1"/>
    <property type="molecule type" value="Genomic_DNA"/>
</dbReference>
<evidence type="ECO:0000313" key="2">
    <source>
        <dbReference type="EMBL" id="TGG94515.1"/>
    </source>
</evidence>
<name>A0A524RQ28_9CHRO</name>
<evidence type="ECO:0000259" key="1">
    <source>
        <dbReference type="Pfam" id="PF14251"/>
    </source>
</evidence>
<reference evidence="2 3" key="1">
    <citation type="journal article" date="2019" name="mSystems">
        <title>Life at home and on the roam: Genomic adaptions reflect the dual lifestyle of an intracellular, facultative symbiont.</title>
        <authorList>
            <person name="Burgsdorf I."/>
        </authorList>
    </citation>
    <scope>NUCLEOTIDE SEQUENCE [LARGE SCALE GENOMIC DNA]</scope>
    <source>
        <strain evidence="2">277cV</strain>
    </source>
</reference>
<protein>
    <submittedName>
        <fullName evidence="2">DUF4346 domain-containing protein</fullName>
    </submittedName>
</protein>
<dbReference type="InterPro" id="IPR017260">
    <property type="entry name" value="UCP037673"/>
</dbReference>
<proteinExistence type="predicted"/>
<dbReference type="PIRSF" id="PIRSF037673">
    <property type="entry name" value="UCP037673"/>
    <property type="match status" value="1"/>
</dbReference>
<dbReference type="Pfam" id="PF14251">
    <property type="entry name" value="PterinBD-DUF4346"/>
    <property type="match status" value="1"/>
</dbReference>
<evidence type="ECO:0000313" key="3">
    <source>
        <dbReference type="Proteomes" id="UP000317990"/>
    </source>
</evidence>
<accession>A0A524RQ28</accession>
<sequence>MTPSQRRRHDDALSERSISLDPGGYFVISLDREAGEIIADHYSNSINDAGLATDPDSGEVLTCSTSTAPRQPIARYRGVSAKALGMALTETAKPSPMTCLDHALYLGRELQKAERCLEDGSPYIQD</sequence>
<gene>
    <name evidence="2" type="ORF">ERJ67_02605</name>
</gene>
<organism evidence="2 3">
    <name type="scientific">Aphanocapsa feldmannii 277cV</name>
    <dbReference type="NCBI Taxonomy" id="2507553"/>
    <lineage>
        <taxon>Bacteria</taxon>
        <taxon>Bacillati</taxon>
        <taxon>Cyanobacteriota</taxon>
        <taxon>Cyanophyceae</taxon>
        <taxon>Oscillatoriophycideae</taxon>
        <taxon>Chroococcales</taxon>
        <taxon>Microcystaceae</taxon>
        <taxon>Aphanocapsa</taxon>
    </lineage>
</organism>
<comment type="caution">
    <text evidence="2">The sequence shown here is derived from an EMBL/GenBank/DDBJ whole genome shotgun (WGS) entry which is preliminary data.</text>
</comment>
<feature type="domain" description="DUF4346" evidence="1">
    <location>
        <begin position="20"/>
        <end position="126"/>
    </location>
</feature>
<dbReference type="AlphaFoldDB" id="A0A524RQ28"/>
<dbReference type="Proteomes" id="UP000317990">
    <property type="component" value="Unassembled WGS sequence"/>
</dbReference>